<sequence length="70" mass="8078">MTTPNIEQLNGAATKNNLSAIMTTQEYPEGRDLAYDILRLLNKHKVSYSQAERILEKSKEHVKEYARLNE</sequence>
<evidence type="ECO:0000313" key="2">
    <source>
        <dbReference type="Proteomes" id="UP000254400"/>
    </source>
</evidence>
<dbReference type="EMBL" id="UGSC01000001">
    <property type="protein sequence ID" value="SUA70114.1"/>
    <property type="molecule type" value="Genomic_DNA"/>
</dbReference>
<proteinExistence type="predicted"/>
<dbReference type="AlphaFoldDB" id="A0A378XZ70"/>
<dbReference type="GeneID" id="93346356"/>
<dbReference type="RefSeq" id="WP_019687519.1">
    <property type="nucleotide sequence ID" value="NZ_CP036496.1"/>
</dbReference>
<reference evidence="1 2" key="1">
    <citation type="submission" date="2018-06" db="EMBL/GenBank/DDBJ databases">
        <authorList>
            <consortium name="Pathogen Informatics"/>
            <person name="Doyle S."/>
        </authorList>
    </citation>
    <scope>NUCLEOTIDE SEQUENCE [LARGE SCALE GENOMIC DNA]</scope>
    <source>
        <strain evidence="1 2">NCTC10343</strain>
    </source>
</reference>
<gene>
    <name evidence="1" type="ORF">NCTC10343_02984</name>
</gene>
<name>A0A378XZ70_PAEPO</name>
<protein>
    <submittedName>
        <fullName evidence="1">Uncharacterized protein</fullName>
    </submittedName>
</protein>
<dbReference type="Proteomes" id="UP000254400">
    <property type="component" value="Unassembled WGS sequence"/>
</dbReference>
<accession>A0A378XZ70</accession>
<organism evidence="1 2">
    <name type="scientific">Paenibacillus polymyxa</name>
    <name type="common">Bacillus polymyxa</name>
    <dbReference type="NCBI Taxonomy" id="1406"/>
    <lineage>
        <taxon>Bacteria</taxon>
        <taxon>Bacillati</taxon>
        <taxon>Bacillota</taxon>
        <taxon>Bacilli</taxon>
        <taxon>Bacillales</taxon>
        <taxon>Paenibacillaceae</taxon>
        <taxon>Paenibacillus</taxon>
    </lineage>
</organism>
<evidence type="ECO:0000313" key="1">
    <source>
        <dbReference type="EMBL" id="SUA70114.1"/>
    </source>
</evidence>